<gene>
    <name evidence="1" type="ORF">A2872_00565</name>
</gene>
<dbReference type="EMBL" id="MFJG01000019">
    <property type="protein sequence ID" value="OGG06862.1"/>
    <property type="molecule type" value="Genomic_DNA"/>
</dbReference>
<evidence type="ECO:0000313" key="2">
    <source>
        <dbReference type="Proteomes" id="UP000178681"/>
    </source>
</evidence>
<dbReference type="STRING" id="1798377.A2872_00565"/>
<dbReference type="NCBIfam" id="TIGR01509">
    <property type="entry name" value="HAD-SF-IA-v3"/>
    <property type="match status" value="1"/>
</dbReference>
<evidence type="ECO:0000313" key="1">
    <source>
        <dbReference type="EMBL" id="OGG06862.1"/>
    </source>
</evidence>
<dbReference type="PANTHER" id="PTHR43611:SF3">
    <property type="entry name" value="FLAVIN MONONUCLEOTIDE HYDROLASE 1, CHLOROPLATIC"/>
    <property type="match status" value="1"/>
</dbReference>
<protein>
    <recommendedName>
        <fullName evidence="3">HAD family hydrolase</fullName>
    </recommendedName>
</protein>
<dbReference type="Gene3D" id="3.40.50.1000">
    <property type="entry name" value="HAD superfamily/HAD-like"/>
    <property type="match status" value="1"/>
</dbReference>
<reference evidence="1 2" key="1">
    <citation type="journal article" date="2016" name="Nat. Commun.">
        <title>Thousands of microbial genomes shed light on interconnected biogeochemical processes in an aquifer system.</title>
        <authorList>
            <person name="Anantharaman K."/>
            <person name="Brown C.T."/>
            <person name="Hug L.A."/>
            <person name="Sharon I."/>
            <person name="Castelle C.J."/>
            <person name="Probst A.J."/>
            <person name="Thomas B.C."/>
            <person name="Singh A."/>
            <person name="Wilkins M.J."/>
            <person name="Karaoz U."/>
            <person name="Brodie E.L."/>
            <person name="Williams K.H."/>
            <person name="Hubbard S.S."/>
            <person name="Banfield J.F."/>
        </authorList>
    </citation>
    <scope>NUCLEOTIDE SEQUENCE [LARGE SCALE GENOMIC DNA]</scope>
</reference>
<comment type="caution">
    <text evidence="1">The sequence shown here is derived from an EMBL/GenBank/DDBJ whole genome shotgun (WGS) entry which is preliminary data.</text>
</comment>
<sequence>MTKIKAVIFDVGGVLHYNSADLVFNDMAQEMGLTRQEFSNYCEGPFDLFGRGLIDETEFWRQFVKVAGIKKDAPTYSLWSRKFENVKDLKVLKIVEDLKNKGIKVAVCSNTIVPHAAVNRENGTYDLFPVVVLSNEVGFRKPDSKIFEITLYKLEITPDEAVFVDDGEDNIIAAEKMGMKGVLFKNAEQLRVDLIKLNIYS</sequence>
<dbReference type="SFLD" id="SFLDS00003">
    <property type="entry name" value="Haloacid_Dehalogenase"/>
    <property type="match status" value="1"/>
</dbReference>
<dbReference type="InterPro" id="IPR036412">
    <property type="entry name" value="HAD-like_sf"/>
</dbReference>
<organism evidence="1 2">
    <name type="scientific">Candidatus Gottesmanbacteria bacterium RIFCSPHIGHO2_01_FULL_42_12</name>
    <dbReference type="NCBI Taxonomy" id="1798377"/>
    <lineage>
        <taxon>Bacteria</taxon>
        <taxon>Candidatus Gottesmaniibacteriota</taxon>
    </lineage>
</organism>
<name>A0A1F5Z424_9BACT</name>
<dbReference type="SFLD" id="SFLDG01129">
    <property type="entry name" value="C1.5:_HAD__Beta-PGM__Phosphata"/>
    <property type="match status" value="1"/>
</dbReference>
<dbReference type="PRINTS" id="PR00413">
    <property type="entry name" value="HADHALOGNASE"/>
</dbReference>
<dbReference type="InterPro" id="IPR006439">
    <property type="entry name" value="HAD-SF_hydro_IA"/>
</dbReference>
<dbReference type="PANTHER" id="PTHR43611">
    <property type="entry name" value="ALPHA-D-GLUCOSE 1-PHOSPHATE PHOSPHATASE"/>
    <property type="match status" value="1"/>
</dbReference>
<dbReference type="AlphaFoldDB" id="A0A1F5Z424"/>
<dbReference type="Proteomes" id="UP000178681">
    <property type="component" value="Unassembled WGS sequence"/>
</dbReference>
<dbReference type="Pfam" id="PF00702">
    <property type="entry name" value="Hydrolase"/>
    <property type="match status" value="1"/>
</dbReference>
<dbReference type="InterPro" id="IPR023214">
    <property type="entry name" value="HAD_sf"/>
</dbReference>
<dbReference type="SUPFAM" id="SSF56784">
    <property type="entry name" value="HAD-like"/>
    <property type="match status" value="1"/>
</dbReference>
<proteinExistence type="predicted"/>
<accession>A0A1F5Z424</accession>
<dbReference type="CDD" id="cd02603">
    <property type="entry name" value="HAD_sEH-N_like"/>
    <property type="match status" value="1"/>
</dbReference>
<evidence type="ECO:0008006" key="3">
    <source>
        <dbReference type="Google" id="ProtNLM"/>
    </source>
</evidence>